<dbReference type="GO" id="GO:0016787">
    <property type="term" value="F:hydrolase activity"/>
    <property type="evidence" value="ECO:0007669"/>
    <property type="project" value="UniProtKB-KW"/>
</dbReference>
<dbReference type="EMBL" id="PDOE01000004">
    <property type="protein sequence ID" value="RKL67224.1"/>
    <property type="molecule type" value="Genomic_DNA"/>
</dbReference>
<name>A0A3A9K261_9BACI</name>
<dbReference type="PANTHER" id="PTHR43798">
    <property type="entry name" value="MONOACYLGLYCEROL LIPASE"/>
    <property type="match status" value="1"/>
</dbReference>
<evidence type="ECO:0000313" key="2">
    <source>
        <dbReference type="EMBL" id="RKL67224.1"/>
    </source>
</evidence>
<keyword evidence="3" id="KW-1185">Reference proteome</keyword>
<dbReference type="Pfam" id="PF00561">
    <property type="entry name" value="Abhydrolase_1"/>
    <property type="match status" value="1"/>
</dbReference>
<dbReference type="PANTHER" id="PTHR43798:SF33">
    <property type="entry name" value="HYDROLASE, PUTATIVE (AFU_ORTHOLOGUE AFUA_2G14860)-RELATED"/>
    <property type="match status" value="1"/>
</dbReference>
<reference evidence="2 3" key="1">
    <citation type="submission" date="2017-10" db="EMBL/GenBank/DDBJ databases">
        <title>Bacillus sp. nov., a halophilic bacterium isolated from a Keqin Lake.</title>
        <authorList>
            <person name="Wang H."/>
        </authorList>
    </citation>
    <scope>NUCLEOTIDE SEQUENCE [LARGE SCALE GENOMIC DNA]</scope>
    <source>
        <strain evidence="2 3">KCTC 13187</strain>
    </source>
</reference>
<dbReference type="InterPro" id="IPR050266">
    <property type="entry name" value="AB_hydrolase_sf"/>
</dbReference>
<comment type="caution">
    <text evidence="2">The sequence shown here is derived from an EMBL/GenBank/DDBJ whole genome shotgun (WGS) entry which is preliminary data.</text>
</comment>
<keyword evidence="2" id="KW-0378">Hydrolase</keyword>
<dbReference type="GO" id="GO:0016020">
    <property type="term" value="C:membrane"/>
    <property type="evidence" value="ECO:0007669"/>
    <property type="project" value="TreeGrafter"/>
</dbReference>
<organism evidence="2 3">
    <name type="scientific">Salipaludibacillus neizhouensis</name>
    <dbReference type="NCBI Taxonomy" id="885475"/>
    <lineage>
        <taxon>Bacteria</taxon>
        <taxon>Bacillati</taxon>
        <taxon>Bacillota</taxon>
        <taxon>Bacilli</taxon>
        <taxon>Bacillales</taxon>
        <taxon>Bacillaceae</taxon>
    </lineage>
</organism>
<dbReference type="RefSeq" id="WP_110937289.1">
    <property type="nucleotide sequence ID" value="NZ_KZ614146.1"/>
</dbReference>
<dbReference type="InterPro" id="IPR029058">
    <property type="entry name" value="AB_hydrolase_fold"/>
</dbReference>
<protein>
    <submittedName>
        <fullName evidence="2">Alpha/beta hydrolase</fullName>
    </submittedName>
</protein>
<accession>A0A3A9K261</accession>
<dbReference type="SUPFAM" id="SSF53474">
    <property type="entry name" value="alpha/beta-Hydrolases"/>
    <property type="match status" value="1"/>
</dbReference>
<evidence type="ECO:0000259" key="1">
    <source>
        <dbReference type="Pfam" id="PF00561"/>
    </source>
</evidence>
<dbReference type="InterPro" id="IPR000073">
    <property type="entry name" value="AB_hydrolase_1"/>
</dbReference>
<dbReference type="Proteomes" id="UP000281498">
    <property type="component" value="Unassembled WGS sequence"/>
</dbReference>
<evidence type="ECO:0000313" key="3">
    <source>
        <dbReference type="Proteomes" id="UP000281498"/>
    </source>
</evidence>
<sequence>MKNYIKKEEVELHYIDSNPQDDKSIPLLICPGLSESAEDYMEVMSALLPRRCITFSHRGRGKSNSPDHGYSLEHHVRDIETFVKQFCLKNFYLMGYSRGVSYALSYAINNADCLKGLILAEYPAEHKEMPKGWAKEYLESYWGDKLGSEIMKPHVVKGIEEDSKYVNFRHELHRINCPTLIMRGVLDESLLSEEQLNVYVEKLNDGMAEVFEKSGHTLKESETEKFITTVRLFLKNID</sequence>
<dbReference type="AlphaFoldDB" id="A0A3A9K261"/>
<feature type="domain" description="AB hydrolase-1" evidence="1">
    <location>
        <begin position="26"/>
        <end position="131"/>
    </location>
</feature>
<dbReference type="Gene3D" id="3.40.50.1820">
    <property type="entry name" value="alpha/beta hydrolase"/>
    <property type="match status" value="1"/>
</dbReference>
<dbReference type="OrthoDB" id="2645723at2"/>
<proteinExistence type="predicted"/>
<gene>
    <name evidence="2" type="ORF">CR203_11995</name>
</gene>